<dbReference type="GO" id="GO:0008233">
    <property type="term" value="F:peptidase activity"/>
    <property type="evidence" value="ECO:0007669"/>
    <property type="project" value="UniProtKB-KW"/>
</dbReference>
<dbReference type="EMBL" id="OP729415">
    <property type="protein sequence ID" value="WAS29287.1"/>
    <property type="molecule type" value="Genomic_DNA"/>
</dbReference>
<accession>A0A9E9JTX7</accession>
<protein>
    <submittedName>
        <fullName evidence="3">Capsid maturation protease</fullName>
    </submittedName>
</protein>
<proteinExistence type="predicted"/>
<feature type="coiled-coil region" evidence="1">
    <location>
        <begin position="369"/>
        <end position="405"/>
    </location>
</feature>
<name>A0A9E9JTX7_9VIRU</name>
<feature type="domain" description="ORF28 N-terminal" evidence="2">
    <location>
        <begin position="30"/>
        <end position="240"/>
    </location>
</feature>
<evidence type="ECO:0000259" key="2">
    <source>
        <dbReference type="Pfam" id="PF25720"/>
    </source>
</evidence>
<evidence type="ECO:0000313" key="3">
    <source>
        <dbReference type="EMBL" id="WAS29287.1"/>
    </source>
</evidence>
<sequence length="552" mass="61966">MSVFHTTDHRVAVSKPTGGYVLYDIAKQETEYQDHFDQAQTQAADTVPVYCPQCFKTPRTQYEKTVADLTPNGAYLVGTVGLFNDDKTDYEVKDYPSQRNHEGDLAVNTLGRYHLSIDSLNNTHHLSPGTALYNHNADGCLGNVLCYWHVHHPVKNLVGFNALVRVDNQPGQYGRVFWDTASEAITGFSWGSLETTEGRLVTELSAVHVPGRKGCFARAVTGVDDTRQALEGLCFGAEPCQTLRAGLFETPLSSNTEQDPVEKFLAHYKLSMDQYLSINKLVYKHKGDTHIEQYLHKGIDDYKQLYGQTTTDHTVTNRLITANMNTQQQPLQPQPQPQPSMSSAMPYYNSMSQNQMTQYTIQEIMQKIEAKHKKQLEVEKREREQEKHKQELDMLKNTVLKLQARLEETPAVSSPVKKAKIEEEDRQPAVAVEDPVTQRLNQITGYLQKLIEMPQTTPSATMVQPHTTTTTISPAAMDTIESVVTIPVVDYNVMKKMMEDISSRLSVPDSVITPIKNDISEVTPALITASVPLKSNGKRKHIEPIDSVFSNL</sequence>
<keyword evidence="3" id="KW-0645">Protease</keyword>
<reference evidence="3" key="2">
    <citation type="submission" date="2022-10" db="EMBL/GenBank/DDBJ databases">
        <authorList>
            <person name="Johnston A.E."/>
            <person name="Shavalier M.A."/>
            <person name="Scribner K.T."/>
            <person name="Soto E."/>
            <person name="Griffin M.J."/>
            <person name="Waldbieser G.C."/>
            <person name="Richardson B.M."/>
            <person name="Winters A.D."/>
            <person name="Yun S."/>
            <person name="Baker E.A."/>
            <person name="Larson D.L."/>
            <person name="Kiupel M."/>
            <person name="Loch T.P."/>
        </authorList>
    </citation>
    <scope>NUCLEOTIDE SEQUENCE</scope>
    <source>
        <strain evidence="3">200413-11TC</strain>
    </source>
</reference>
<dbReference type="InterPro" id="IPR057863">
    <property type="entry name" value="ORF28_N"/>
</dbReference>
<keyword evidence="3" id="KW-0378">Hydrolase</keyword>
<organism evidence="3">
    <name type="scientific">Lake sturgeon herpesvirus</name>
    <dbReference type="NCBI Taxonomy" id="2922427"/>
    <lineage>
        <taxon>Viruses</taxon>
        <taxon>Duplodnaviria</taxon>
        <taxon>Heunggongvirae</taxon>
        <taxon>Peploviricota</taxon>
        <taxon>Herviviricetes</taxon>
        <taxon>Herpesvirales</taxon>
        <taxon>Alloherpesviridae</taxon>
    </lineage>
</organism>
<keyword evidence="1" id="KW-0175">Coiled coil</keyword>
<dbReference type="GO" id="GO:0006508">
    <property type="term" value="P:proteolysis"/>
    <property type="evidence" value="ECO:0007669"/>
    <property type="project" value="UniProtKB-KW"/>
</dbReference>
<dbReference type="Pfam" id="PF25720">
    <property type="entry name" value="Herpes_ORF28"/>
    <property type="match status" value="1"/>
</dbReference>
<reference evidence="3" key="1">
    <citation type="journal article" date="2022" name="Animals (Basel)">
        <title>First Isolation of a Herpesvirus (Family Alloherpesviridae) from Great Lakes Lake Sturgeon (Acipenser fulvescens).</title>
        <authorList>
            <person name="Johnston A.E."/>
            <person name="Shavalier M.A."/>
            <person name="Scribner K.T."/>
            <person name="Soto E."/>
            <person name="Griffin M.J."/>
            <person name="Waldbieser G.C."/>
            <person name="Richardson B.M."/>
            <person name="Winters A.D."/>
            <person name="Yun S."/>
            <person name="Baker E.A."/>
            <person name="Larson D.L."/>
            <person name="Kiupel M."/>
            <person name="Loch T.P."/>
        </authorList>
    </citation>
    <scope>NUCLEOTIDE SEQUENCE</scope>
    <source>
        <strain evidence="3">200413-11TC</strain>
    </source>
</reference>
<evidence type="ECO:0000256" key="1">
    <source>
        <dbReference type="SAM" id="Coils"/>
    </source>
</evidence>